<proteinExistence type="predicted"/>
<evidence type="ECO:0000313" key="2">
    <source>
        <dbReference type="Proteomes" id="UP000463951"/>
    </source>
</evidence>
<dbReference type="EMBL" id="AP019620">
    <property type="protein sequence ID" value="BBJ45303.1"/>
    <property type="molecule type" value="Genomic_DNA"/>
</dbReference>
<sequence>MKHDRQRDHRPVSMVCPLFLTRAHGLFNLASGAWPLLHTTGFRRFSRFRTAGPGAELSGENSGRAALRHTARGEEVPMLMAPPAAALCGPVRRYGPRESP</sequence>
<dbReference type="Proteomes" id="UP000463951">
    <property type="component" value="Chromosome"/>
</dbReference>
<name>A0A499UTH3_9ACTN</name>
<evidence type="ECO:0000313" key="1">
    <source>
        <dbReference type="EMBL" id="BBJ45303.1"/>
    </source>
</evidence>
<organism evidence="1 2">
    <name type="scientific">Streptomyces antimycoticus</name>
    <dbReference type="NCBI Taxonomy" id="68175"/>
    <lineage>
        <taxon>Bacteria</taxon>
        <taxon>Bacillati</taxon>
        <taxon>Actinomycetota</taxon>
        <taxon>Actinomycetes</taxon>
        <taxon>Kitasatosporales</taxon>
        <taxon>Streptomycetaceae</taxon>
        <taxon>Streptomyces</taxon>
        <taxon>Streptomyces violaceusniger group</taxon>
    </lineage>
</organism>
<gene>
    <name evidence="1" type="ORF">SSPO_080210</name>
</gene>
<accession>A0A499UTH3</accession>
<reference evidence="1 2" key="1">
    <citation type="journal article" date="2020" name="Int. J. Syst. Evol. Microbiol.">
        <title>Reclassification of Streptomyces castelarensis and Streptomyces sporoclivatus as later heterotypic synonyms of Streptomyces antimycoticus.</title>
        <authorList>
            <person name="Komaki H."/>
            <person name="Tamura T."/>
        </authorList>
    </citation>
    <scope>NUCLEOTIDE SEQUENCE [LARGE SCALE GENOMIC DNA]</scope>
    <source>
        <strain evidence="1 2">NBRC 100767</strain>
    </source>
</reference>
<protein>
    <submittedName>
        <fullName evidence="1">Uncharacterized protein</fullName>
    </submittedName>
</protein>
<dbReference type="AlphaFoldDB" id="A0A499UTH3"/>